<protein>
    <submittedName>
        <fullName evidence="1">Uncharacterized protein</fullName>
    </submittedName>
</protein>
<gene>
    <name evidence="1" type="ORF">BDV39DRAFT_171605</name>
</gene>
<dbReference type="EMBL" id="ML741778">
    <property type="protein sequence ID" value="KAE8329574.1"/>
    <property type="molecule type" value="Genomic_DNA"/>
</dbReference>
<evidence type="ECO:0000313" key="2">
    <source>
        <dbReference type="Proteomes" id="UP000325945"/>
    </source>
</evidence>
<accession>A0A5N6X8M7</accession>
<dbReference type="Gene3D" id="3.40.50.720">
    <property type="entry name" value="NAD(P)-binding Rossmann-like Domain"/>
    <property type="match status" value="1"/>
</dbReference>
<dbReference type="AlphaFoldDB" id="A0A5N6X8M7"/>
<name>A0A5N6X8M7_9EURO</name>
<proteinExistence type="predicted"/>
<reference evidence="2" key="1">
    <citation type="submission" date="2019-04" db="EMBL/GenBank/DDBJ databases">
        <title>Friends and foes A comparative genomics studyof 23 Aspergillus species from section Flavi.</title>
        <authorList>
            <consortium name="DOE Joint Genome Institute"/>
            <person name="Kjaerbolling I."/>
            <person name="Vesth T."/>
            <person name="Frisvad J.C."/>
            <person name="Nybo J.L."/>
            <person name="Theobald S."/>
            <person name="Kildgaard S."/>
            <person name="Isbrandt T."/>
            <person name="Kuo A."/>
            <person name="Sato A."/>
            <person name="Lyhne E.K."/>
            <person name="Kogle M.E."/>
            <person name="Wiebenga A."/>
            <person name="Kun R.S."/>
            <person name="Lubbers R.J."/>
            <person name="Makela M.R."/>
            <person name="Barry K."/>
            <person name="Chovatia M."/>
            <person name="Clum A."/>
            <person name="Daum C."/>
            <person name="Haridas S."/>
            <person name="He G."/>
            <person name="LaButti K."/>
            <person name="Lipzen A."/>
            <person name="Mondo S."/>
            <person name="Riley R."/>
            <person name="Salamov A."/>
            <person name="Simmons B.A."/>
            <person name="Magnuson J.K."/>
            <person name="Henrissat B."/>
            <person name="Mortensen U.H."/>
            <person name="Larsen T.O."/>
            <person name="Devries R.P."/>
            <person name="Grigoriev I.V."/>
            <person name="Machida M."/>
            <person name="Baker S.E."/>
            <person name="Andersen M.R."/>
        </authorList>
    </citation>
    <scope>NUCLEOTIDE SEQUENCE [LARGE SCALE GENOMIC DNA]</scope>
    <source>
        <strain evidence="2">CBS 130017</strain>
    </source>
</reference>
<organism evidence="1 2">
    <name type="scientific">Aspergillus sergii</name>
    <dbReference type="NCBI Taxonomy" id="1034303"/>
    <lineage>
        <taxon>Eukaryota</taxon>
        <taxon>Fungi</taxon>
        <taxon>Dikarya</taxon>
        <taxon>Ascomycota</taxon>
        <taxon>Pezizomycotina</taxon>
        <taxon>Eurotiomycetes</taxon>
        <taxon>Eurotiomycetidae</taxon>
        <taxon>Eurotiales</taxon>
        <taxon>Aspergillaceae</taxon>
        <taxon>Aspergillus</taxon>
        <taxon>Aspergillus subgen. Circumdati</taxon>
    </lineage>
</organism>
<evidence type="ECO:0000313" key="1">
    <source>
        <dbReference type="EMBL" id="KAE8329574.1"/>
    </source>
</evidence>
<dbReference type="SUPFAM" id="SSF51735">
    <property type="entry name" value="NAD(P)-binding Rossmann-fold domains"/>
    <property type="match status" value="1"/>
</dbReference>
<sequence length="73" mass="8214">MSCDITDQQDVHRVVQSVITKFHKIDILVNFAGIIPSICWKITLSGYCLYDAGRESYGSGDQKSYDAGWARQN</sequence>
<dbReference type="InterPro" id="IPR036291">
    <property type="entry name" value="NAD(P)-bd_dom_sf"/>
</dbReference>
<dbReference type="Pfam" id="PF13561">
    <property type="entry name" value="adh_short_C2"/>
    <property type="match status" value="1"/>
</dbReference>
<dbReference type="InterPro" id="IPR002347">
    <property type="entry name" value="SDR_fam"/>
</dbReference>
<dbReference type="Proteomes" id="UP000325945">
    <property type="component" value="Unassembled WGS sequence"/>
</dbReference>
<keyword evidence="2" id="KW-1185">Reference proteome</keyword>